<protein>
    <recommendedName>
        <fullName evidence="1">DUF8212 domain-containing protein</fullName>
    </recommendedName>
</protein>
<accession>A0A139IV68</accession>
<dbReference type="InterPro" id="IPR058525">
    <property type="entry name" value="DUF8212"/>
</dbReference>
<reference evidence="2 3" key="1">
    <citation type="submission" date="2015-07" db="EMBL/GenBank/DDBJ databases">
        <title>Comparative genomics of the Sigatoka disease complex on banana suggests a link between parallel evolutionary changes in Pseudocercospora fijiensis and Pseudocercospora eumusae and increased virulence on the banana host.</title>
        <authorList>
            <person name="Chang T.-C."/>
            <person name="Salvucci A."/>
            <person name="Crous P.W."/>
            <person name="Stergiopoulos I."/>
        </authorList>
    </citation>
    <scope>NUCLEOTIDE SEQUENCE [LARGE SCALE GENOMIC DNA]</scope>
    <source>
        <strain evidence="2 3">CBS 116634</strain>
    </source>
</reference>
<comment type="caution">
    <text evidence="2">The sequence shown here is derived from an EMBL/GenBank/DDBJ whole genome shotgun (WGS) entry which is preliminary data.</text>
</comment>
<keyword evidence="3" id="KW-1185">Reference proteome</keyword>
<name>A0A139IV68_9PEZI</name>
<proteinExistence type="predicted"/>
<evidence type="ECO:0000313" key="3">
    <source>
        <dbReference type="Proteomes" id="UP000073492"/>
    </source>
</evidence>
<dbReference type="AlphaFoldDB" id="A0A139IV68"/>
<dbReference type="EMBL" id="LFZO01000005">
    <property type="protein sequence ID" value="KXT18613.1"/>
    <property type="molecule type" value="Genomic_DNA"/>
</dbReference>
<dbReference type="Pfam" id="PF26640">
    <property type="entry name" value="DUF8212"/>
    <property type="match status" value="1"/>
</dbReference>
<organism evidence="2 3">
    <name type="scientific">Pseudocercospora musae</name>
    <dbReference type="NCBI Taxonomy" id="113226"/>
    <lineage>
        <taxon>Eukaryota</taxon>
        <taxon>Fungi</taxon>
        <taxon>Dikarya</taxon>
        <taxon>Ascomycota</taxon>
        <taxon>Pezizomycotina</taxon>
        <taxon>Dothideomycetes</taxon>
        <taxon>Dothideomycetidae</taxon>
        <taxon>Mycosphaerellales</taxon>
        <taxon>Mycosphaerellaceae</taxon>
        <taxon>Pseudocercospora</taxon>
    </lineage>
</organism>
<dbReference type="OrthoDB" id="3787959at2759"/>
<evidence type="ECO:0000259" key="1">
    <source>
        <dbReference type="Pfam" id="PF26640"/>
    </source>
</evidence>
<evidence type="ECO:0000313" key="2">
    <source>
        <dbReference type="EMBL" id="KXT18613.1"/>
    </source>
</evidence>
<feature type="domain" description="DUF8212" evidence="1">
    <location>
        <begin position="10"/>
        <end position="42"/>
    </location>
</feature>
<dbReference type="Proteomes" id="UP000073492">
    <property type="component" value="Unassembled WGS sequence"/>
</dbReference>
<sequence length="162" mass="19132">MPLLYGEGCKAFIRLQEELIKKSIDHSVLAWEHRNDEEHPHDLLCADSPDRYYPLGRRMLSWGDDAAHDSFHWTNRGLTLMSLSVADSVQFILLNCYVEDEPTGVVTLPIEVDRQYQDRHGRRSFIRRMQNLSGLWWARWPFHFDNWGFQAGTMVMIDLRRI</sequence>
<dbReference type="STRING" id="113226.A0A139IV68"/>
<gene>
    <name evidence="2" type="ORF">AC579_9787</name>
</gene>